<dbReference type="PROSITE" id="PS50141">
    <property type="entry name" value="A_DEAMIN_EDITASE"/>
    <property type="match status" value="1"/>
</dbReference>
<dbReference type="GeneID" id="77725042"/>
<feature type="region of interest" description="Disordered" evidence="1">
    <location>
        <begin position="173"/>
        <end position="219"/>
    </location>
</feature>
<organism evidence="3 4">
    <name type="scientific">Dioszegia hungarica</name>
    <dbReference type="NCBI Taxonomy" id="4972"/>
    <lineage>
        <taxon>Eukaryota</taxon>
        <taxon>Fungi</taxon>
        <taxon>Dikarya</taxon>
        <taxon>Basidiomycota</taxon>
        <taxon>Agaricomycotina</taxon>
        <taxon>Tremellomycetes</taxon>
        <taxon>Tremellales</taxon>
        <taxon>Bulleribasidiaceae</taxon>
        <taxon>Dioszegia</taxon>
    </lineage>
</organism>
<dbReference type="GO" id="GO:0006396">
    <property type="term" value="P:RNA processing"/>
    <property type="evidence" value="ECO:0007669"/>
    <property type="project" value="InterPro"/>
</dbReference>
<dbReference type="AlphaFoldDB" id="A0AA38H4N3"/>
<dbReference type="SMART" id="SM00552">
    <property type="entry name" value="ADEAMc"/>
    <property type="match status" value="1"/>
</dbReference>
<feature type="domain" description="A to I editase" evidence="2">
    <location>
        <begin position="72"/>
        <end position="441"/>
    </location>
</feature>
<dbReference type="GO" id="GO:0003726">
    <property type="term" value="F:double-stranded RNA adenosine deaminase activity"/>
    <property type="evidence" value="ECO:0007669"/>
    <property type="project" value="TreeGrafter"/>
</dbReference>
<dbReference type="PANTHER" id="PTHR10910">
    <property type="entry name" value="EUKARYOTE SPECIFIC DSRNA BINDING PROTEIN"/>
    <property type="match status" value="1"/>
</dbReference>
<dbReference type="GO" id="GO:0005730">
    <property type="term" value="C:nucleolus"/>
    <property type="evidence" value="ECO:0007669"/>
    <property type="project" value="TreeGrafter"/>
</dbReference>
<dbReference type="GO" id="GO:0003725">
    <property type="term" value="F:double-stranded RNA binding"/>
    <property type="evidence" value="ECO:0007669"/>
    <property type="project" value="TreeGrafter"/>
</dbReference>
<reference evidence="3" key="1">
    <citation type="journal article" date="2022" name="G3 (Bethesda)">
        <title>High quality genome of the basidiomycete yeast Dioszegia hungarica PDD-24b-2 isolated from cloud water.</title>
        <authorList>
            <person name="Jarrige D."/>
            <person name="Haridas S."/>
            <person name="Bleykasten-Grosshans C."/>
            <person name="Joly M."/>
            <person name="Nadalig T."/>
            <person name="Sancelme M."/>
            <person name="Vuilleumier S."/>
            <person name="Grigoriev I.V."/>
            <person name="Amato P."/>
            <person name="Bringel F."/>
        </authorList>
    </citation>
    <scope>NUCLEOTIDE SEQUENCE</scope>
    <source>
        <strain evidence="3">PDD-24b-2</strain>
    </source>
</reference>
<dbReference type="EMBL" id="JAKWFO010000008">
    <property type="protein sequence ID" value="KAI9633787.1"/>
    <property type="molecule type" value="Genomic_DNA"/>
</dbReference>
<dbReference type="GO" id="GO:0008251">
    <property type="term" value="F:tRNA-specific adenosine deaminase activity"/>
    <property type="evidence" value="ECO:0007669"/>
    <property type="project" value="TreeGrafter"/>
</dbReference>
<evidence type="ECO:0000313" key="3">
    <source>
        <dbReference type="EMBL" id="KAI9633787.1"/>
    </source>
</evidence>
<dbReference type="GO" id="GO:0005737">
    <property type="term" value="C:cytoplasm"/>
    <property type="evidence" value="ECO:0007669"/>
    <property type="project" value="TreeGrafter"/>
</dbReference>
<gene>
    <name evidence="3" type="ORF">MKK02DRAFT_17785</name>
</gene>
<protein>
    <recommendedName>
        <fullName evidence="2">A to I editase domain-containing protein</fullName>
    </recommendedName>
</protein>
<name>A0AA38H4N3_9TREE</name>
<feature type="compositionally biased region" description="Polar residues" evidence="1">
    <location>
        <begin position="193"/>
        <end position="209"/>
    </location>
</feature>
<proteinExistence type="predicted"/>
<dbReference type="GO" id="GO:0006382">
    <property type="term" value="P:adenosine to inosine editing"/>
    <property type="evidence" value="ECO:0007669"/>
    <property type="project" value="TreeGrafter"/>
</dbReference>
<evidence type="ECO:0000256" key="1">
    <source>
        <dbReference type="SAM" id="MobiDB-lite"/>
    </source>
</evidence>
<accession>A0AA38H4N3</accession>
<evidence type="ECO:0000313" key="4">
    <source>
        <dbReference type="Proteomes" id="UP001164286"/>
    </source>
</evidence>
<dbReference type="InterPro" id="IPR002466">
    <property type="entry name" value="A_deamin"/>
</dbReference>
<dbReference type="PANTHER" id="PTHR10910:SF62">
    <property type="entry name" value="AT07585P-RELATED"/>
    <property type="match status" value="1"/>
</dbReference>
<evidence type="ECO:0000259" key="2">
    <source>
        <dbReference type="PROSITE" id="PS50141"/>
    </source>
</evidence>
<sequence length="499" mass="53697">MPDALPTIPPSTIAQLTLRSYAALPKNLKPTVRSNGIPEWTILASIVLSLPILPVPAAVSTLTPQHDLRLISLGSGVKCLPTNRLPPCGDTLHDSHAEVLAKRGLGRYLAEEAIALSKGGGSEVLEAVEEHRENAFRFRMRKGVGVHLYVSALPCGNASTLYTAAHQPKAMAVLKESTSSSRPPAEIEGPPASATSRGRNGYTNTSSLRTKPGRPDSFPSISMSCSDKIASWNVLGLQGGLLGRWIEPVYLDSVVIGGVGDAPAGQGEFEGGDVVGWKSADGETWEEAIKAEVEEALYGRLETLEPHLHAPFRLARPAIHLTPLLFPFDKPTISSLHPGSEPSPQPTSVLHYLSPQGYTTEHLFNGCDRRVSWKPPGLVPIEERRRSGVCKLEMMRAGARLEDCMSGGTTVEVDGERRKARGSYYDKKQGTAYQSVKALLRGVAGPPRLIPGFEKCGPLSSTEAPQLEEIGGEVKPPFTGWIVSGAKWESFDEEGEIKT</sequence>
<dbReference type="Pfam" id="PF02137">
    <property type="entry name" value="A_deamin"/>
    <property type="match status" value="1"/>
</dbReference>
<keyword evidence="4" id="KW-1185">Reference proteome</keyword>
<dbReference type="Proteomes" id="UP001164286">
    <property type="component" value="Unassembled WGS sequence"/>
</dbReference>
<comment type="caution">
    <text evidence="3">The sequence shown here is derived from an EMBL/GenBank/DDBJ whole genome shotgun (WGS) entry which is preliminary data.</text>
</comment>
<dbReference type="RefSeq" id="XP_052943564.1">
    <property type="nucleotide sequence ID" value="XM_053085841.1"/>
</dbReference>